<feature type="region of interest" description="Disordered" evidence="1">
    <location>
        <begin position="47"/>
        <end position="70"/>
    </location>
</feature>
<evidence type="ECO:0000313" key="2">
    <source>
        <dbReference type="EMBL" id="AYD89035.1"/>
    </source>
</evidence>
<gene>
    <name evidence="2" type="ORF">D5R93_01330</name>
</gene>
<organism evidence="2 3">
    <name type="scientific">Actinomyces lilanjuaniae</name>
    <dbReference type="NCBI Taxonomy" id="2321394"/>
    <lineage>
        <taxon>Bacteria</taxon>
        <taxon>Bacillati</taxon>
        <taxon>Actinomycetota</taxon>
        <taxon>Actinomycetes</taxon>
        <taxon>Actinomycetales</taxon>
        <taxon>Actinomycetaceae</taxon>
        <taxon>Actinomyces</taxon>
    </lineage>
</organism>
<keyword evidence="3" id="KW-1185">Reference proteome</keyword>
<accession>A0ABN5PL07</accession>
<protein>
    <submittedName>
        <fullName evidence="2">Uncharacterized protein</fullName>
    </submittedName>
</protein>
<reference evidence="2 3" key="1">
    <citation type="submission" date="2018-09" db="EMBL/GenBank/DDBJ databases">
        <authorList>
            <person name="Li J."/>
        </authorList>
    </citation>
    <scope>NUCLEOTIDE SEQUENCE [LARGE SCALE GENOMIC DNA]</scope>
    <source>
        <strain evidence="2 3">2129</strain>
    </source>
</reference>
<proteinExistence type="predicted"/>
<name>A0ABN5PL07_9ACTO</name>
<evidence type="ECO:0000256" key="1">
    <source>
        <dbReference type="SAM" id="MobiDB-lite"/>
    </source>
</evidence>
<dbReference type="EMBL" id="CP032514">
    <property type="protein sequence ID" value="AYD89035.1"/>
    <property type="molecule type" value="Genomic_DNA"/>
</dbReference>
<sequence>MEYVGAVLIVVALLLAVVIAVSPAARQIGCELVSTVSRAVGGPELECGEASTEAEETHEPDGPCKLSESSRSRSVSVSVFATADGTGTITVVEMSDGTYQVSATNTANISIGEGKGTDYGLEVTVDGNTYGGGASAGIGAGLKGEATATYTVNSAEEAEQLRAYLQQAEEEQAVSAVSGVGGFLYSAYNYVTDRNGARSYTPPEPTSVTYAGGVTTSASTSATGGSTHVEAGVNQANMLGVTTSPGDGTTTVYYSAKVDGSVQGNNGVPGVNQSEGEASGEQEAVVAVTFDKDGEPIETSMQLMYAGNAEASATNPFGDDWTTAPASGGRIYEATIDLTGPDAEQGWALARAVGAAGASSNPIGAHFALADYIAQARENGTVTAQDVETEGQTDFGLSANFKPGGIGFGFGYSDESSSTTYSNGRYLEGDEWLPWEGCE</sequence>
<dbReference type="Proteomes" id="UP000273001">
    <property type="component" value="Chromosome"/>
</dbReference>
<evidence type="ECO:0000313" key="3">
    <source>
        <dbReference type="Proteomes" id="UP000273001"/>
    </source>
</evidence>